<feature type="compositionally biased region" description="Polar residues" evidence="1">
    <location>
        <begin position="13"/>
        <end position="28"/>
    </location>
</feature>
<feature type="region of interest" description="Disordered" evidence="1">
    <location>
        <begin position="513"/>
        <end position="555"/>
    </location>
</feature>
<gene>
    <name evidence="2" type="ORF">GCM10007876_28840</name>
</gene>
<dbReference type="SUPFAM" id="SSF49464">
    <property type="entry name" value="Carboxypeptidase regulatory domain-like"/>
    <property type="match status" value="2"/>
</dbReference>
<evidence type="ECO:0000313" key="3">
    <source>
        <dbReference type="Proteomes" id="UP001161389"/>
    </source>
</evidence>
<accession>A0AA37SCU4</accession>
<reference evidence="2" key="2">
    <citation type="submission" date="2023-01" db="EMBL/GenBank/DDBJ databases">
        <title>Draft genome sequence of Litoribrevibacter albus strain NBRC 110071.</title>
        <authorList>
            <person name="Sun Q."/>
            <person name="Mori K."/>
        </authorList>
    </citation>
    <scope>NUCLEOTIDE SEQUENCE</scope>
    <source>
        <strain evidence="2">NBRC 110071</strain>
    </source>
</reference>
<sequence length="555" mass="59423">MTAMIASAALTGCSDSDSKSNPGNSSEFTVSGTAKNFYTGAEIDNATVRVAGVVNGETIELGSTETDASGRFSVTYKTAPTRLIISGEGDEYGEYSIIVNNETQQRTLNAGDLLLQPAQFVDTIDPSINNDIQLGTTTIVSLTANSLVNENGDPAEGEVATQLTVIDPSSNPALMPGDYQTIDGDSGDINLIESFGAISATFKDENGNDLNLAEGQTATIRIPLAEGIDPATADATIPLFYFDEMSGYWIEEGTATLTQLANNEYVYEGTVSHFTVWNADKIYETIDIIGCVKDAEGNPVSNVDISSQGLDYIGSSDAISNAEGIFTLPARMNSELLISARSNSVSNTRKVITEDTDVDLTNACLILQPNAVSISLTWQEEPRDLDSHLFGPADLEGTTQFHISYENETETVDEVVIELDVDDTTSFGPEVITIPKFPYPGTYQYYVHHFSGEGTITSSPARVEVKIGDEEVIFSPRNATGDITEIWAVFNIEVDENLTPTVTAVQEYVDAVPGIGDSNEGEGEGEGEGEQVFEATAASFSNSKTHAPSVVRRLK</sequence>
<dbReference type="InterPro" id="IPR008969">
    <property type="entry name" value="CarboxyPept-like_regulatory"/>
</dbReference>
<evidence type="ECO:0000256" key="1">
    <source>
        <dbReference type="SAM" id="MobiDB-lite"/>
    </source>
</evidence>
<feature type="region of interest" description="Disordered" evidence="1">
    <location>
        <begin position="6"/>
        <end position="28"/>
    </location>
</feature>
<feature type="compositionally biased region" description="Acidic residues" evidence="1">
    <location>
        <begin position="519"/>
        <end position="531"/>
    </location>
</feature>
<name>A0AA37SCU4_9GAMM</name>
<dbReference type="Proteomes" id="UP001161389">
    <property type="component" value="Unassembled WGS sequence"/>
</dbReference>
<organism evidence="2 3">
    <name type="scientific">Litoribrevibacter albus</name>
    <dbReference type="NCBI Taxonomy" id="1473156"/>
    <lineage>
        <taxon>Bacteria</taxon>
        <taxon>Pseudomonadati</taxon>
        <taxon>Pseudomonadota</taxon>
        <taxon>Gammaproteobacteria</taxon>
        <taxon>Oceanospirillales</taxon>
        <taxon>Oceanospirillaceae</taxon>
        <taxon>Litoribrevibacter</taxon>
    </lineage>
</organism>
<dbReference type="AlphaFoldDB" id="A0AA37SCU4"/>
<comment type="caution">
    <text evidence="2">The sequence shown here is derived from an EMBL/GenBank/DDBJ whole genome shotgun (WGS) entry which is preliminary data.</text>
</comment>
<keyword evidence="3" id="KW-1185">Reference proteome</keyword>
<evidence type="ECO:0000313" key="2">
    <source>
        <dbReference type="EMBL" id="GLQ32405.1"/>
    </source>
</evidence>
<reference evidence="2" key="1">
    <citation type="journal article" date="2014" name="Int. J. Syst. Evol. Microbiol.">
        <title>Complete genome sequence of Corynebacterium casei LMG S-19264T (=DSM 44701T), isolated from a smear-ripened cheese.</title>
        <authorList>
            <consortium name="US DOE Joint Genome Institute (JGI-PGF)"/>
            <person name="Walter F."/>
            <person name="Albersmeier A."/>
            <person name="Kalinowski J."/>
            <person name="Ruckert C."/>
        </authorList>
    </citation>
    <scope>NUCLEOTIDE SEQUENCE</scope>
    <source>
        <strain evidence="2">NBRC 110071</strain>
    </source>
</reference>
<proteinExistence type="predicted"/>
<dbReference type="EMBL" id="BSNM01000015">
    <property type="protein sequence ID" value="GLQ32405.1"/>
    <property type="molecule type" value="Genomic_DNA"/>
</dbReference>
<evidence type="ECO:0008006" key="4">
    <source>
        <dbReference type="Google" id="ProtNLM"/>
    </source>
</evidence>
<protein>
    <recommendedName>
        <fullName evidence="4">Carboxypeptidase regulatory-like domain-containing protein</fullName>
    </recommendedName>
</protein>